<dbReference type="Pfam" id="PF02574">
    <property type="entry name" value="S-methyl_trans"/>
    <property type="match status" value="1"/>
</dbReference>
<dbReference type="RefSeq" id="WP_091726484.1">
    <property type="nucleotide sequence ID" value="NZ_LT629757.1"/>
</dbReference>
<keyword evidence="6" id="KW-1185">Reference proteome</keyword>
<dbReference type="InterPro" id="IPR003726">
    <property type="entry name" value="HCY_dom"/>
</dbReference>
<evidence type="ECO:0000313" key="5">
    <source>
        <dbReference type="EMBL" id="SDR97744.1"/>
    </source>
</evidence>
<dbReference type="GO" id="GO:0008168">
    <property type="term" value="F:methyltransferase activity"/>
    <property type="evidence" value="ECO:0007669"/>
    <property type="project" value="UniProtKB-UniRule"/>
</dbReference>
<dbReference type="Gene3D" id="3.20.20.330">
    <property type="entry name" value="Homocysteine-binding-like domain"/>
    <property type="match status" value="1"/>
</dbReference>
<gene>
    <name evidence="5" type="ORF">SAMN04488570_0861</name>
</gene>
<sequence length="297" mass="31098">MGAMRLTDGGLETTLIFERGLELPLFAAFPLVEDDAGRAVLAAYWQPFLDLAESHGVGFDVDTATWRANPDWASQLGYDAARLRAVNEEAAGFARSLGRPSLDVRVNGVVGPRGDGYVSGEEMGAEEAAAYHLPQVRALAAGGVDQVSALTLTYPREAVGFLHAAGEVGLPALVSFTVETDGRLPNGTPLADAVAEVEDRTARAAVGYLVNCAHPTHLDGALTGGPWTERVVGVRANASTMSHAELDAAEELDPGDPDDLARRYVGLVERLPGLRLLGGCCGTDLRHVGAIAAACLS</sequence>
<dbReference type="EMBL" id="LT629757">
    <property type="protein sequence ID" value="SDR97744.1"/>
    <property type="molecule type" value="Genomic_DNA"/>
</dbReference>
<dbReference type="SUPFAM" id="SSF82282">
    <property type="entry name" value="Homocysteine S-methyltransferase"/>
    <property type="match status" value="1"/>
</dbReference>
<evidence type="ECO:0000259" key="4">
    <source>
        <dbReference type="PROSITE" id="PS50970"/>
    </source>
</evidence>
<dbReference type="GO" id="GO:0032259">
    <property type="term" value="P:methylation"/>
    <property type="evidence" value="ECO:0007669"/>
    <property type="project" value="UniProtKB-KW"/>
</dbReference>
<dbReference type="AlphaFoldDB" id="A0A1H1NFJ9"/>
<dbReference type="OrthoDB" id="9803687at2"/>
<evidence type="ECO:0000313" key="6">
    <source>
        <dbReference type="Proteomes" id="UP000198859"/>
    </source>
</evidence>
<organism evidence="5 6">
    <name type="scientific">Nocardioides scoriae</name>
    <dbReference type="NCBI Taxonomy" id="642780"/>
    <lineage>
        <taxon>Bacteria</taxon>
        <taxon>Bacillati</taxon>
        <taxon>Actinomycetota</taxon>
        <taxon>Actinomycetes</taxon>
        <taxon>Propionibacteriales</taxon>
        <taxon>Nocardioidaceae</taxon>
        <taxon>Nocardioides</taxon>
    </lineage>
</organism>
<feature type="domain" description="Hcy-binding" evidence="4">
    <location>
        <begin position="1"/>
        <end position="295"/>
    </location>
</feature>
<accession>A0A1H1NFJ9</accession>
<feature type="binding site" evidence="3">
    <location>
        <position position="212"/>
    </location>
    <ligand>
        <name>Zn(2+)</name>
        <dbReference type="ChEBI" id="CHEBI:29105"/>
    </ligand>
</feature>
<keyword evidence="3" id="KW-0862">Zinc</keyword>
<evidence type="ECO:0000256" key="3">
    <source>
        <dbReference type="PROSITE-ProRule" id="PRU00333"/>
    </source>
</evidence>
<keyword evidence="3" id="KW-0479">Metal-binding</keyword>
<dbReference type="Proteomes" id="UP000198859">
    <property type="component" value="Chromosome I"/>
</dbReference>
<dbReference type="PANTHER" id="PTHR11103:SF18">
    <property type="entry name" value="SLR1189 PROTEIN"/>
    <property type="match status" value="1"/>
</dbReference>
<name>A0A1H1NFJ9_9ACTN</name>
<dbReference type="GO" id="GO:0046872">
    <property type="term" value="F:metal ion binding"/>
    <property type="evidence" value="ECO:0007669"/>
    <property type="project" value="UniProtKB-KW"/>
</dbReference>
<reference evidence="6" key="1">
    <citation type="submission" date="2016-10" db="EMBL/GenBank/DDBJ databases">
        <authorList>
            <person name="Varghese N."/>
            <person name="Submissions S."/>
        </authorList>
    </citation>
    <scope>NUCLEOTIDE SEQUENCE [LARGE SCALE GENOMIC DNA]</scope>
    <source>
        <strain evidence="6">DSM 22127</strain>
    </source>
</reference>
<dbReference type="PANTHER" id="PTHR11103">
    <property type="entry name" value="SLR1189 PROTEIN"/>
    <property type="match status" value="1"/>
</dbReference>
<evidence type="ECO:0000256" key="1">
    <source>
        <dbReference type="ARBA" id="ARBA00022603"/>
    </source>
</evidence>
<feature type="binding site" evidence="3">
    <location>
        <position position="281"/>
    </location>
    <ligand>
        <name>Zn(2+)</name>
        <dbReference type="ChEBI" id="CHEBI:29105"/>
    </ligand>
</feature>
<keyword evidence="2 3" id="KW-0808">Transferase</keyword>
<dbReference type="STRING" id="642780.SAMN04488570_0861"/>
<comment type="cofactor">
    <cofactor evidence="3">
        <name>Zn(2+)</name>
        <dbReference type="ChEBI" id="CHEBI:29105"/>
    </cofactor>
</comment>
<evidence type="ECO:0000256" key="2">
    <source>
        <dbReference type="ARBA" id="ARBA00022679"/>
    </source>
</evidence>
<keyword evidence="1 3" id="KW-0489">Methyltransferase</keyword>
<dbReference type="InterPro" id="IPR036589">
    <property type="entry name" value="HCY_dom_sf"/>
</dbReference>
<feature type="binding site" evidence="3">
    <location>
        <position position="280"/>
    </location>
    <ligand>
        <name>Zn(2+)</name>
        <dbReference type="ChEBI" id="CHEBI:29105"/>
    </ligand>
</feature>
<dbReference type="PROSITE" id="PS50970">
    <property type="entry name" value="HCY"/>
    <property type="match status" value="1"/>
</dbReference>
<protein>
    <submittedName>
        <fullName evidence="5">Homocysteine S-methyltransferase</fullName>
    </submittedName>
</protein>
<proteinExistence type="predicted"/>